<sequence>MGAGDIVGQIRNNLALQKLQRPGPVPGQHAVLKLPGEIRHLRAPAPGERGDNPVQAPQKVVLNVGGGGKVRVLLEKL</sequence>
<reference evidence="1" key="1">
    <citation type="submission" date="2019-08" db="EMBL/GenBank/DDBJ databases">
        <authorList>
            <person name="Kucharzyk K."/>
            <person name="Murdoch R.W."/>
            <person name="Higgins S."/>
            <person name="Loffler F."/>
        </authorList>
    </citation>
    <scope>NUCLEOTIDE SEQUENCE</scope>
</reference>
<name>A0A644ZH61_9ZZZZ</name>
<dbReference type="EMBL" id="VSSQ01008568">
    <property type="protein sequence ID" value="MPM39231.1"/>
    <property type="molecule type" value="Genomic_DNA"/>
</dbReference>
<gene>
    <name evidence="1" type="ORF">SDC9_85864</name>
</gene>
<evidence type="ECO:0000313" key="1">
    <source>
        <dbReference type="EMBL" id="MPM39231.1"/>
    </source>
</evidence>
<proteinExistence type="predicted"/>
<dbReference type="AlphaFoldDB" id="A0A644ZH61"/>
<protein>
    <submittedName>
        <fullName evidence="1">Uncharacterized protein</fullName>
    </submittedName>
</protein>
<accession>A0A644ZH61</accession>
<organism evidence="1">
    <name type="scientific">bioreactor metagenome</name>
    <dbReference type="NCBI Taxonomy" id="1076179"/>
    <lineage>
        <taxon>unclassified sequences</taxon>
        <taxon>metagenomes</taxon>
        <taxon>ecological metagenomes</taxon>
    </lineage>
</organism>
<comment type="caution">
    <text evidence="1">The sequence shown here is derived from an EMBL/GenBank/DDBJ whole genome shotgun (WGS) entry which is preliminary data.</text>
</comment>